<feature type="compositionally biased region" description="Basic and acidic residues" evidence="1">
    <location>
        <begin position="7"/>
        <end position="17"/>
    </location>
</feature>
<feature type="compositionally biased region" description="Acidic residues" evidence="1">
    <location>
        <begin position="27"/>
        <end position="42"/>
    </location>
</feature>
<name>A0A218VVW5_PUNGR</name>
<feature type="region of interest" description="Disordered" evidence="1">
    <location>
        <begin position="1"/>
        <end position="110"/>
    </location>
</feature>
<reference evidence="3" key="1">
    <citation type="journal article" date="2017" name="Plant J.">
        <title>The pomegranate (Punica granatum L.) genome and the genomics of punicalagin biosynthesis.</title>
        <authorList>
            <person name="Qin G."/>
            <person name="Xu C."/>
            <person name="Ming R."/>
            <person name="Tang H."/>
            <person name="Guyot R."/>
            <person name="Kramer E.M."/>
            <person name="Hu Y."/>
            <person name="Yi X."/>
            <person name="Qi Y."/>
            <person name="Xu X."/>
            <person name="Gao Z."/>
            <person name="Pan H."/>
            <person name="Jian J."/>
            <person name="Tian Y."/>
            <person name="Yue Z."/>
            <person name="Xu Y."/>
        </authorList>
    </citation>
    <scope>NUCLEOTIDE SEQUENCE [LARGE SCALE GENOMIC DNA]</scope>
    <source>
        <strain evidence="3">cv. Dabenzi</strain>
    </source>
</reference>
<organism evidence="2 3">
    <name type="scientific">Punica granatum</name>
    <name type="common">Pomegranate</name>
    <dbReference type="NCBI Taxonomy" id="22663"/>
    <lineage>
        <taxon>Eukaryota</taxon>
        <taxon>Viridiplantae</taxon>
        <taxon>Streptophyta</taxon>
        <taxon>Embryophyta</taxon>
        <taxon>Tracheophyta</taxon>
        <taxon>Spermatophyta</taxon>
        <taxon>Magnoliopsida</taxon>
        <taxon>eudicotyledons</taxon>
        <taxon>Gunneridae</taxon>
        <taxon>Pentapetalae</taxon>
        <taxon>rosids</taxon>
        <taxon>malvids</taxon>
        <taxon>Myrtales</taxon>
        <taxon>Lythraceae</taxon>
        <taxon>Punica</taxon>
    </lineage>
</organism>
<gene>
    <name evidence="2" type="ORF">CDL15_Pgr020376</name>
</gene>
<evidence type="ECO:0000313" key="3">
    <source>
        <dbReference type="Proteomes" id="UP000197138"/>
    </source>
</evidence>
<sequence length="341" mass="38365">MIKRRFYKLEHGDKDDPSGSSSSSSDSEVETGATDDSEDDAGEELREDHPEPSSTSSGSYQARKFYGYESEDSSGNEVGVDSTGSPVDEDDSETGNHGQSLSESPLPSKLQTKIKNRDFETTAEADVVPADALAYVLKCKSVFRCRICPRIVCLNEESLKAHLISKRHIRSEKLLNDGRLKSMLNSDGEVEDQETAAEMHARIVSLAKDNPTKKKKGEQQPRKRFRKKEGPEVEYKLLLVNCRKCKLSLTWKTQSGKQKALPRNNVENEWIGRLFLITGSLPQCSENCFHYLDVSDWNLVFQFAWSLNISIKLLHILQNPKDDDLFCGSVATHFREDKLLA</sequence>
<dbReference type="EMBL" id="MTKT01005809">
    <property type="protein sequence ID" value="OWM64409.1"/>
    <property type="molecule type" value="Genomic_DNA"/>
</dbReference>
<dbReference type="PANTHER" id="PTHR36332:SF1">
    <property type="entry name" value="STRESS RESPONSE PROTEIN"/>
    <property type="match status" value="1"/>
</dbReference>
<accession>A0A218VVW5</accession>
<dbReference type="Proteomes" id="UP000197138">
    <property type="component" value="Unassembled WGS sequence"/>
</dbReference>
<proteinExistence type="predicted"/>
<feature type="region of interest" description="Disordered" evidence="1">
    <location>
        <begin position="208"/>
        <end position="228"/>
    </location>
</feature>
<feature type="compositionally biased region" description="Polar residues" evidence="1">
    <location>
        <begin position="95"/>
        <end position="110"/>
    </location>
</feature>
<evidence type="ECO:0000256" key="1">
    <source>
        <dbReference type="SAM" id="MobiDB-lite"/>
    </source>
</evidence>
<evidence type="ECO:0000313" key="2">
    <source>
        <dbReference type="EMBL" id="OWM64409.1"/>
    </source>
</evidence>
<dbReference type="AlphaFoldDB" id="A0A218VVW5"/>
<dbReference type="PANTHER" id="PTHR36332">
    <property type="entry name" value="STRESS RESPONSE PROTEIN"/>
    <property type="match status" value="1"/>
</dbReference>
<comment type="caution">
    <text evidence="2">The sequence shown here is derived from an EMBL/GenBank/DDBJ whole genome shotgun (WGS) entry which is preliminary data.</text>
</comment>
<protein>
    <submittedName>
        <fullName evidence="2">Uncharacterized protein</fullName>
    </submittedName>
</protein>